<dbReference type="PANTHER" id="PTHR30290:SF10">
    <property type="entry name" value="PERIPLASMIC OLIGOPEPTIDE-BINDING PROTEIN-RELATED"/>
    <property type="match status" value="1"/>
</dbReference>
<evidence type="ECO:0000256" key="6">
    <source>
        <dbReference type="SAM" id="SignalP"/>
    </source>
</evidence>
<dbReference type="Proteomes" id="UP000247811">
    <property type="component" value="Unassembled WGS sequence"/>
</dbReference>
<name>A0A318GW94_9BURK</name>
<organism evidence="8 9">
    <name type="scientific">Sphaerotilus hippei</name>
    <dbReference type="NCBI Taxonomy" id="744406"/>
    <lineage>
        <taxon>Bacteria</taxon>
        <taxon>Pseudomonadati</taxon>
        <taxon>Pseudomonadota</taxon>
        <taxon>Betaproteobacteria</taxon>
        <taxon>Burkholderiales</taxon>
        <taxon>Sphaerotilaceae</taxon>
        <taxon>Sphaerotilus</taxon>
    </lineage>
</organism>
<dbReference type="InterPro" id="IPR039424">
    <property type="entry name" value="SBP_5"/>
</dbReference>
<evidence type="ECO:0000256" key="5">
    <source>
        <dbReference type="SAM" id="MobiDB-lite"/>
    </source>
</evidence>
<dbReference type="RefSeq" id="WP_110401884.1">
    <property type="nucleotide sequence ID" value="NZ_QJJS01000017.1"/>
</dbReference>
<dbReference type="Gene3D" id="3.40.190.10">
    <property type="entry name" value="Periplasmic binding protein-like II"/>
    <property type="match status" value="1"/>
</dbReference>
<protein>
    <submittedName>
        <fullName evidence="8">ABC-type transport system substrate-binding protein</fullName>
    </submittedName>
</protein>
<dbReference type="GO" id="GO:1904680">
    <property type="term" value="F:peptide transmembrane transporter activity"/>
    <property type="evidence" value="ECO:0007669"/>
    <property type="project" value="TreeGrafter"/>
</dbReference>
<feature type="domain" description="Solute-binding protein family 5" evidence="7">
    <location>
        <begin position="81"/>
        <end position="518"/>
    </location>
</feature>
<dbReference type="GO" id="GO:0043190">
    <property type="term" value="C:ATP-binding cassette (ABC) transporter complex"/>
    <property type="evidence" value="ECO:0007669"/>
    <property type="project" value="InterPro"/>
</dbReference>
<comment type="caution">
    <text evidence="8">The sequence shown here is derived from an EMBL/GenBank/DDBJ whole genome shotgun (WGS) entry which is preliminary data.</text>
</comment>
<feature type="signal peptide" evidence="6">
    <location>
        <begin position="1"/>
        <end position="23"/>
    </location>
</feature>
<dbReference type="InterPro" id="IPR000914">
    <property type="entry name" value="SBP_5_dom"/>
</dbReference>
<dbReference type="PIRSF" id="PIRSF002741">
    <property type="entry name" value="MppA"/>
    <property type="match status" value="1"/>
</dbReference>
<evidence type="ECO:0000313" key="9">
    <source>
        <dbReference type="Proteomes" id="UP000247811"/>
    </source>
</evidence>
<evidence type="ECO:0000256" key="3">
    <source>
        <dbReference type="ARBA" id="ARBA00022448"/>
    </source>
</evidence>
<dbReference type="SUPFAM" id="SSF53850">
    <property type="entry name" value="Periplasmic binding protein-like II"/>
    <property type="match status" value="1"/>
</dbReference>
<keyword evidence="9" id="KW-1185">Reference proteome</keyword>
<sequence length="607" mass="68607">MTRRRALLASSLGLPAWPLAAFATDRAAAPPATERVLRYALPAAETGFDPQQISDLYSRTVTGHIFEALYDYDHLARPQQLVPMLAEAMPEIDALHQTFTVRLRRGVLFHDDPAFQGRPRELTAEDVVYTFKRLYDPATKSSSQPAFEELGVIGLRELRQAALDERRPFDYAAPVEGLQALDRYTVQFRLRESRPRFVTALASPDIWGVMAREVVERYGDRIMEHPVGTGPFMLAEWRRSSRIVLVRHPRYRERHYDARPAPGDAEGQALLARFKGRRLPMIDRVELSIIEEAQPRWLAFLNGEQDLLQIVPPDFIGQAIPGGELAPHLARRGVRKYRVPNSDVNYIVFNMEHPTVGGLEPAQVALRRAISLGHDVDREIRIARRGEAMPAQQLTTPGTSGHDPAFRTDANAHSPARARALLDLYGFRDRDGDGWRERPDGSPLTLELLAQSDQSSRQLDEVFKKSMDALGLRVELKVGQWAENLKATRAGRFMVWRVGSSAASPDGQGAMERAYSGSIGKGNLARLRLPAFDEVYLRLQGLPDGPEREALFRQANKLALAYMPYRVTVHRIVCDLAHAPLQGYRRPPFWLSWWSFVDIEPRPTRRD</sequence>
<evidence type="ECO:0000313" key="8">
    <source>
        <dbReference type="EMBL" id="PXW93891.1"/>
    </source>
</evidence>
<evidence type="ECO:0000256" key="1">
    <source>
        <dbReference type="ARBA" id="ARBA00004196"/>
    </source>
</evidence>
<dbReference type="InterPro" id="IPR030678">
    <property type="entry name" value="Peptide/Ni-bd"/>
</dbReference>
<dbReference type="OrthoDB" id="9801912at2"/>
<evidence type="ECO:0000259" key="7">
    <source>
        <dbReference type="Pfam" id="PF00496"/>
    </source>
</evidence>
<accession>A0A318GW94</accession>
<dbReference type="PANTHER" id="PTHR30290">
    <property type="entry name" value="PERIPLASMIC BINDING COMPONENT OF ABC TRANSPORTER"/>
    <property type="match status" value="1"/>
</dbReference>
<dbReference type="EMBL" id="QJJS01000017">
    <property type="protein sequence ID" value="PXW93891.1"/>
    <property type="molecule type" value="Genomic_DNA"/>
</dbReference>
<comment type="subcellular location">
    <subcellularLocation>
        <location evidence="1">Cell envelope</location>
    </subcellularLocation>
</comment>
<evidence type="ECO:0000256" key="4">
    <source>
        <dbReference type="ARBA" id="ARBA00022729"/>
    </source>
</evidence>
<keyword evidence="4 6" id="KW-0732">Signal</keyword>
<reference evidence="8 9" key="1">
    <citation type="submission" date="2018-05" db="EMBL/GenBank/DDBJ databases">
        <title>Genomic Encyclopedia of Type Strains, Phase IV (KMG-IV): sequencing the most valuable type-strain genomes for metagenomic binning, comparative biology and taxonomic classification.</title>
        <authorList>
            <person name="Goeker M."/>
        </authorList>
    </citation>
    <scope>NUCLEOTIDE SEQUENCE [LARGE SCALE GENOMIC DNA]</scope>
    <source>
        <strain evidence="8 9">DSM 566</strain>
    </source>
</reference>
<feature type="region of interest" description="Disordered" evidence="5">
    <location>
        <begin position="392"/>
        <end position="412"/>
    </location>
</feature>
<evidence type="ECO:0000256" key="2">
    <source>
        <dbReference type="ARBA" id="ARBA00005695"/>
    </source>
</evidence>
<keyword evidence="3" id="KW-0813">Transport</keyword>
<comment type="similarity">
    <text evidence="2">Belongs to the bacterial solute-binding protein 5 family.</text>
</comment>
<feature type="chain" id="PRO_5016403661" evidence="6">
    <location>
        <begin position="24"/>
        <end position="607"/>
    </location>
</feature>
<proteinExistence type="inferred from homology"/>
<dbReference type="GO" id="GO:0030288">
    <property type="term" value="C:outer membrane-bounded periplasmic space"/>
    <property type="evidence" value="ECO:0007669"/>
    <property type="project" value="UniProtKB-ARBA"/>
</dbReference>
<dbReference type="Gene3D" id="3.10.105.10">
    <property type="entry name" value="Dipeptide-binding Protein, Domain 3"/>
    <property type="match status" value="1"/>
</dbReference>
<dbReference type="GO" id="GO:0015833">
    <property type="term" value="P:peptide transport"/>
    <property type="evidence" value="ECO:0007669"/>
    <property type="project" value="TreeGrafter"/>
</dbReference>
<dbReference type="Pfam" id="PF00496">
    <property type="entry name" value="SBP_bac_5"/>
    <property type="match status" value="1"/>
</dbReference>
<gene>
    <name evidence="8" type="ORF">C7444_11797</name>
</gene>
<dbReference type="AlphaFoldDB" id="A0A318GW94"/>